<evidence type="ECO:0000313" key="2">
    <source>
        <dbReference type="Proteomes" id="UP001054821"/>
    </source>
</evidence>
<protein>
    <submittedName>
        <fullName evidence="1">Uncharacterized protein</fullName>
    </submittedName>
</protein>
<evidence type="ECO:0000313" key="1">
    <source>
        <dbReference type="EMBL" id="KAI5323041.1"/>
    </source>
</evidence>
<proteinExistence type="predicted"/>
<accession>A0AAD4VFL8</accession>
<organism evidence="1 2">
    <name type="scientific">Prunus dulcis</name>
    <name type="common">Almond</name>
    <name type="synonym">Amygdalus dulcis</name>
    <dbReference type="NCBI Taxonomy" id="3755"/>
    <lineage>
        <taxon>Eukaryota</taxon>
        <taxon>Viridiplantae</taxon>
        <taxon>Streptophyta</taxon>
        <taxon>Embryophyta</taxon>
        <taxon>Tracheophyta</taxon>
        <taxon>Spermatophyta</taxon>
        <taxon>Magnoliopsida</taxon>
        <taxon>eudicotyledons</taxon>
        <taxon>Gunneridae</taxon>
        <taxon>Pentapetalae</taxon>
        <taxon>rosids</taxon>
        <taxon>fabids</taxon>
        <taxon>Rosales</taxon>
        <taxon>Rosaceae</taxon>
        <taxon>Amygdaloideae</taxon>
        <taxon>Amygdaleae</taxon>
        <taxon>Prunus</taxon>
    </lineage>
</organism>
<gene>
    <name evidence="1" type="ORF">L3X38_032113</name>
</gene>
<keyword evidence="2" id="KW-1185">Reference proteome</keyword>
<reference evidence="1 2" key="1">
    <citation type="journal article" date="2022" name="G3 (Bethesda)">
        <title>Whole-genome sequence and methylome profiling of the almond [Prunus dulcis (Mill.) D.A. Webb] cultivar 'Nonpareil'.</title>
        <authorList>
            <person name="D'Amico-Willman K.M."/>
            <person name="Ouma W.Z."/>
            <person name="Meulia T."/>
            <person name="Sideli G.M."/>
            <person name="Gradziel T.M."/>
            <person name="Fresnedo-Ramirez J."/>
        </authorList>
    </citation>
    <scope>NUCLEOTIDE SEQUENCE [LARGE SCALE GENOMIC DNA]</scope>
    <source>
        <strain evidence="1">Clone GOH B32 T37-40</strain>
    </source>
</reference>
<name>A0AAD4VFL8_PRUDU</name>
<comment type="caution">
    <text evidence="1">The sequence shown here is derived from an EMBL/GenBank/DDBJ whole genome shotgun (WGS) entry which is preliminary data.</text>
</comment>
<dbReference type="EMBL" id="JAJFAZ020000006">
    <property type="protein sequence ID" value="KAI5323041.1"/>
    <property type="molecule type" value="Genomic_DNA"/>
</dbReference>
<dbReference type="Proteomes" id="UP001054821">
    <property type="component" value="Chromosome 6"/>
</dbReference>
<sequence>MSGSSRVRLLLLVDEFVDYWTIFSVSALGWSNNHFYFNSALALYRFWEVVFKLRKREDLNSYRRDGVQAIYQQRKITFITVQHEEKAHNFCMYLLLELRHATNNISRLLKIGEVWEVVFKLRKREDLNSYRRDGVQAIYQQRKITFITVQHEEKAHNFCILAGAKGDPIAVSIRMLNNDGLQMLRVSHHPKDKEVESLRKKFAGIQADRKEREEAEAVKVAAQLKKTEVSAYLFSSSLSPKILEGSVGEGLSTHEQMNEVRHGEQVL</sequence>
<dbReference type="AlphaFoldDB" id="A0AAD4VFL8"/>